<proteinExistence type="inferred from homology"/>
<dbReference type="InterPro" id="IPR036102">
    <property type="entry name" value="OsmC/Ohrsf"/>
</dbReference>
<gene>
    <name evidence="2" type="ORF">SAMN04489868_10696</name>
</gene>
<reference evidence="2 3" key="1">
    <citation type="submission" date="2016-10" db="EMBL/GenBank/DDBJ databases">
        <authorList>
            <person name="de Groot N.N."/>
        </authorList>
    </citation>
    <scope>NUCLEOTIDE SEQUENCE [LARGE SCALE GENOMIC DNA]</scope>
    <source>
        <strain evidence="2 3">DSM 27630</strain>
    </source>
</reference>
<evidence type="ECO:0000313" key="2">
    <source>
        <dbReference type="EMBL" id="SFH61634.1"/>
    </source>
</evidence>
<dbReference type="PANTHER" id="PTHR33797">
    <property type="entry name" value="ORGANIC HYDROPEROXIDE RESISTANCE PROTEIN-LIKE"/>
    <property type="match status" value="1"/>
</dbReference>
<dbReference type="GO" id="GO:0006979">
    <property type="term" value="P:response to oxidative stress"/>
    <property type="evidence" value="ECO:0007669"/>
    <property type="project" value="InterPro"/>
</dbReference>
<dbReference type="EMBL" id="FOQE01000006">
    <property type="protein sequence ID" value="SFH61634.1"/>
    <property type="molecule type" value="Genomic_DNA"/>
</dbReference>
<comment type="similarity">
    <text evidence="1">Belongs to the OsmC/Ohr family.</text>
</comment>
<name>A0A1I3BH57_9LACT</name>
<protein>
    <submittedName>
        <fullName evidence="2">Peroxiredoxin, Ohr subfamily</fullName>
    </submittedName>
</protein>
<accession>A0A1I3BH57</accession>
<evidence type="ECO:0000313" key="3">
    <source>
        <dbReference type="Proteomes" id="UP000198668"/>
    </source>
</evidence>
<sequence length="138" mass="14931">MQIENSLFHTEVVNQDGVDGKVYVKNGGLSVTVSSPTSKDPGTNPEELLGMSLSTCLNATIKAILKGRGLENESTVEVHVDFVPEPSGSGYFFEVVAYAQIKEMPFENAQRIVQQAEKRCPVSKLLQGSSTVEIKTIA</sequence>
<keyword evidence="3" id="KW-1185">Reference proteome</keyword>
<organism evidence="2 3">
    <name type="scientific">Pisciglobus halotolerans</name>
    <dbReference type="NCBI Taxonomy" id="745365"/>
    <lineage>
        <taxon>Bacteria</taxon>
        <taxon>Bacillati</taxon>
        <taxon>Bacillota</taxon>
        <taxon>Bacilli</taxon>
        <taxon>Lactobacillales</taxon>
        <taxon>Carnobacteriaceae</taxon>
    </lineage>
</organism>
<dbReference type="Proteomes" id="UP000198668">
    <property type="component" value="Unassembled WGS sequence"/>
</dbReference>
<dbReference type="AlphaFoldDB" id="A0A1I3BH57"/>
<dbReference type="RefSeq" id="WP_177186163.1">
    <property type="nucleotide sequence ID" value="NZ_FOQE01000006.1"/>
</dbReference>
<dbReference type="PANTHER" id="PTHR33797:SF2">
    <property type="entry name" value="ORGANIC HYDROPEROXIDE RESISTANCE PROTEIN-LIKE"/>
    <property type="match status" value="1"/>
</dbReference>
<dbReference type="InterPro" id="IPR019953">
    <property type="entry name" value="OHR"/>
</dbReference>
<dbReference type="InterPro" id="IPR015946">
    <property type="entry name" value="KH_dom-like_a/b"/>
</dbReference>
<dbReference type="SUPFAM" id="SSF82784">
    <property type="entry name" value="OsmC-like"/>
    <property type="match status" value="1"/>
</dbReference>
<dbReference type="InterPro" id="IPR003718">
    <property type="entry name" value="OsmC/Ohr_fam"/>
</dbReference>
<evidence type="ECO:0000256" key="1">
    <source>
        <dbReference type="ARBA" id="ARBA00007378"/>
    </source>
</evidence>
<dbReference type="Gene3D" id="3.30.300.20">
    <property type="match status" value="1"/>
</dbReference>
<dbReference type="Pfam" id="PF02566">
    <property type="entry name" value="OsmC"/>
    <property type="match status" value="1"/>
</dbReference>